<name>A0A5C3Q649_9AGAR</name>
<dbReference type="AlphaFoldDB" id="A0A5C3Q649"/>
<dbReference type="EMBL" id="ML178852">
    <property type="protein sequence ID" value="TFK96996.1"/>
    <property type="molecule type" value="Genomic_DNA"/>
</dbReference>
<dbReference type="Proteomes" id="UP000305067">
    <property type="component" value="Unassembled WGS sequence"/>
</dbReference>
<evidence type="ECO:0000313" key="2">
    <source>
        <dbReference type="EMBL" id="TFK96996.1"/>
    </source>
</evidence>
<sequence>MSACAFINVAVIGRITIGCADGSFTGGVQPSFDVAGLGKGSLKFFVQDGAFWVQWQATILGKVYSGKTKLPRSVPMGRLSLPQLPQAQRDGHN</sequence>
<feature type="region of interest" description="Disordered" evidence="1">
    <location>
        <begin position="74"/>
        <end position="93"/>
    </location>
</feature>
<evidence type="ECO:0000313" key="3">
    <source>
        <dbReference type="Proteomes" id="UP000305067"/>
    </source>
</evidence>
<keyword evidence="3" id="KW-1185">Reference proteome</keyword>
<reference evidence="2 3" key="1">
    <citation type="journal article" date="2019" name="Nat. Ecol. Evol.">
        <title>Megaphylogeny resolves global patterns of mushroom evolution.</title>
        <authorList>
            <person name="Varga T."/>
            <person name="Krizsan K."/>
            <person name="Foldi C."/>
            <person name="Dima B."/>
            <person name="Sanchez-Garcia M."/>
            <person name="Sanchez-Ramirez S."/>
            <person name="Szollosi G.J."/>
            <person name="Szarkandi J.G."/>
            <person name="Papp V."/>
            <person name="Albert L."/>
            <person name="Andreopoulos W."/>
            <person name="Angelini C."/>
            <person name="Antonin V."/>
            <person name="Barry K.W."/>
            <person name="Bougher N.L."/>
            <person name="Buchanan P."/>
            <person name="Buyck B."/>
            <person name="Bense V."/>
            <person name="Catcheside P."/>
            <person name="Chovatia M."/>
            <person name="Cooper J."/>
            <person name="Damon W."/>
            <person name="Desjardin D."/>
            <person name="Finy P."/>
            <person name="Geml J."/>
            <person name="Haridas S."/>
            <person name="Hughes K."/>
            <person name="Justo A."/>
            <person name="Karasinski D."/>
            <person name="Kautmanova I."/>
            <person name="Kiss B."/>
            <person name="Kocsube S."/>
            <person name="Kotiranta H."/>
            <person name="LaButti K.M."/>
            <person name="Lechner B.E."/>
            <person name="Liimatainen K."/>
            <person name="Lipzen A."/>
            <person name="Lukacs Z."/>
            <person name="Mihaltcheva S."/>
            <person name="Morgado L.N."/>
            <person name="Niskanen T."/>
            <person name="Noordeloos M.E."/>
            <person name="Ohm R.A."/>
            <person name="Ortiz-Santana B."/>
            <person name="Ovrebo C."/>
            <person name="Racz N."/>
            <person name="Riley R."/>
            <person name="Savchenko A."/>
            <person name="Shiryaev A."/>
            <person name="Soop K."/>
            <person name="Spirin V."/>
            <person name="Szebenyi C."/>
            <person name="Tomsovsky M."/>
            <person name="Tulloss R.E."/>
            <person name="Uehling J."/>
            <person name="Grigoriev I.V."/>
            <person name="Vagvolgyi C."/>
            <person name="Papp T."/>
            <person name="Martin F.M."/>
            <person name="Miettinen O."/>
            <person name="Hibbett D.S."/>
            <person name="Nagy L.G."/>
        </authorList>
    </citation>
    <scope>NUCLEOTIDE SEQUENCE [LARGE SCALE GENOMIC DNA]</scope>
    <source>
        <strain evidence="2 3">CBS 309.79</strain>
    </source>
</reference>
<protein>
    <submittedName>
        <fullName evidence="2">Uncharacterized protein</fullName>
    </submittedName>
</protein>
<organism evidence="2 3">
    <name type="scientific">Pterulicium gracile</name>
    <dbReference type="NCBI Taxonomy" id="1884261"/>
    <lineage>
        <taxon>Eukaryota</taxon>
        <taxon>Fungi</taxon>
        <taxon>Dikarya</taxon>
        <taxon>Basidiomycota</taxon>
        <taxon>Agaricomycotina</taxon>
        <taxon>Agaricomycetes</taxon>
        <taxon>Agaricomycetidae</taxon>
        <taxon>Agaricales</taxon>
        <taxon>Pleurotineae</taxon>
        <taxon>Pterulaceae</taxon>
        <taxon>Pterulicium</taxon>
    </lineage>
</organism>
<evidence type="ECO:0000256" key="1">
    <source>
        <dbReference type="SAM" id="MobiDB-lite"/>
    </source>
</evidence>
<gene>
    <name evidence="2" type="ORF">BDV98DRAFT_597084</name>
</gene>
<accession>A0A5C3Q649</accession>
<proteinExistence type="predicted"/>